<dbReference type="InterPro" id="IPR001967">
    <property type="entry name" value="Peptidase_S11_N"/>
</dbReference>
<keyword evidence="3" id="KW-0378">Hydrolase</keyword>
<dbReference type="PRINTS" id="PR00725">
    <property type="entry name" value="DADACBPTASE1"/>
</dbReference>
<keyword evidence="9" id="KW-1133">Transmembrane helix</keyword>
<keyword evidence="12" id="KW-1185">Reference proteome</keyword>
<gene>
    <name evidence="11" type="ORF">M1L60_11035</name>
</gene>
<evidence type="ECO:0000256" key="1">
    <source>
        <dbReference type="ARBA" id="ARBA00007164"/>
    </source>
</evidence>
<evidence type="ECO:0000256" key="4">
    <source>
        <dbReference type="ARBA" id="ARBA00022960"/>
    </source>
</evidence>
<evidence type="ECO:0000256" key="9">
    <source>
        <dbReference type="SAM" id="Phobius"/>
    </source>
</evidence>
<comment type="similarity">
    <text evidence="1 7">Belongs to the peptidase S11 family.</text>
</comment>
<accession>A0ABT1DJV4</accession>
<name>A0ABT1DJV4_9ACTN</name>
<keyword evidence="4" id="KW-0133">Cell shape</keyword>
<dbReference type="PANTHER" id="PTHR21581:SF33">
    <property type="entry name" value="D-ALANYL-D-ALANINE CARBOXYPEPTIDASE DACB"/>
    <property type="match status" value="1"/>
</dbReference>
<evidence type="ECO:0000313" key="11">
    <source>
        <dbReference type="EMBL" id="MCO8271127.1"/>
    </source>
</evidence>
<keyword evidence="6" id="KW-0961">Cell wall biogenesis/degradation</keyword>
<evidence type="ECO:0000256" key="3">
    <source>
        <dbReference type="ARBA" id="ARBA00022801"/>
    </source>
</evidence>
<feature type="domain" description="Peptidase S11 D-alanyl-D-alanine carboxypeptidase A N-terminal" evidence="10">
    <location>
        <begin position="154"/>
        <end position="345"/>
    </location>
</feature>
<reference evidence="11 12" key="1">
    <citation type="submission" date="2022-06" db="EMBL/GenBank/DDBJ databases">
        <title>New Species of the Genus Actinoplanes, ActinopZanes ferrugineus.</title>
        <authorList>
            <person name="Ding P."/>
        </authorList>
    </citation>
    <scope>NUCLEOTIDE SEQUENCE [LARGE SCALE GENOMIC DNA]</scope>
    <source>
        <strain evidence="11 12">TRM88003</strain>
    </source>
</reference>
<organism evidence="11 12">
    <name type="scientific">Paractinoplanes aksuensis</name>
    <dbReference type="NCBI Taxonomy" id="2939490"/>
    <lineage>
        <taxon>Bacteria</taxon>
        <taxon>Bacillati</taxon>
        <taxon>Actinomycetota</taxon>
        <taxon>Actinomycetes</taxon>
        <taxon>Micromonosporales</taxon>
        <taxon>Micromonosporaceae</taxon>
        <taxon>Paractinoplanes</taxon>
    </lineage>
</organism>
<evidence type="ECO:0000256" key="5">
    <source>
        <dbReference type="ARBA" id="ARBA00022984"/>
    </source>
</evidence>
<feature type="region of interest" description="Disordered" evidence="8">
    <location>
        <begin position="1"/>
        <end position="77"/>
    </location>
</feature>
<keyword evidence="9" id="KW-0472">Membrane</keyword>
<evidence type="ECO:0000256" key="6">
    <source>
        <dbReference type="ARBA" id="ARBA00023316"/>
    </source>
</evidence>
<dbReference type="Gene3D" id="3.40.710.10">
    <property type="entry name" value="DD-peptidase/beta-lactamase superfamily"/>
    <property type="match status" value="1"/>
</dbReference>
<dbReference type="Pfam" id="PF00768">
    <property type="entry name" value="Peptidase_S11"/>
    <property type="match status" value="1"/>
</dbReference>
<keyword evidence="9" id="KW-0812">Transmembrane</keyword>
<dbReference type="PANTHER" id="PTHR21581">
    <property type="entry name" value="D-ALANYL-D-ALANINE CARBOXYPEPTIDASE"/>
    <property type="match status" value="1"/>
</dbReference>
<keyword evidence="11" id="KW-0121">Carboxypeptidase</keyword>
<sequence>MKSPNDPDRTAPMTPLASPPRERPNSAAIPAPRPEQNPLTPPRPAPGNVYGGASQPAPQPAQYGRGPTQYGGGTTTPRRRKRLLAVLITAVLLVALLGAGATAQLTRSLPAATLATTVAATMKVPGKAPDLPWPDQGSAELMIEGLGRLGGSGPDEAAPIGSVAKVMTAYVILRDHPLSGDEEGPSLTVTAADVADYQARIASNQSLVPVRVGEKLTERDAIEALMLPSANNIAHQLAIWDAGSESAFVDKMNAAADDLGMADTKYTDPSGYLPTTISTAPDQVKLARAALKSEVFAEIVALPSATIPVAGKIRNYNDLLGVQGVFGIKTGSTDEAGGCLLFAARLTVGGRKLTIVGAVFNQPGLNTPEQLANVNKEIKTLLRAVRQTVKQYTLLPADPVGEIRTAWGDTTPVRPATPLKVVGWPGLTVPLKVSTTAPGASVTAGQPVGTVQASGVRVDLRADATTSDPSVWWRLTRRT</sequence>
<evidence type="ECO:0000313" key="12">
    <source>
        <dbReference type="Proteomes" id="UP001523369"/>
    </source>
</evidence>
<keyword evidence="5" id="KW-0573">Peptidoglycan synthesis</keyword>
<comment type="caution">
    <text evidence="11">The sequence shown here is derived from an EMBL/GenBank/DDBJ whole genome shotgun (WGS) entry which is preliminary data.</text>
</comment>
<evidence type="ECO:0000256" key="8">
    <source>
        <dbReference type="SAM" id="MobiDB-lite"/>
    </source>
</evidence>
<feature type="transmembrane region" description="Helical" evidence="9">
    <location>
        <begin position="83"/>
        <end position="103"/>
    </location>
</feature>
<keyword evidence="2" id="KW-0732">Signal</keyword>
<protein>
    <submittedName>
        <fullName evidence="11">D-alanyl-D-alanine carboxypeptidase</fullName>
    </submittedName>
</protein>
<proteinExistence type="inferred from homology"/>
<feature type="compositionally biased region" description="Pro residues" evidence="8">
    <location>
        <begin position="31"/>
        <end position="45"/>
    </location>
</feature>
<evidence type="ECO:0000256" key="7">
    <source>
        <dbReference type="RuleBase" id="RU004016"/>
    </source>
</evidence>
<evidence type="ECO:0000256" key="2">
    <source>
        <dbReference type="ARBA" id="ARBA00022729"/>
    </source>
</evidence>
<dbReference type="InterPro" id="IPR018044">
    <property type="entry name" value="Peptidase_S11"/>
</dbReference>
<dbReference type="Proteomes" id="UP001523369">
    <property type="component" value="Unassembled WGS sequence"/>
</dbReference>
<dbReference type="EMBL" id="JAMYJR010000010">
    <property type="protein sequence ID" value="MCO8271127.1"/>
    <property type="molecule type" value="Genomic_DNA"/>
</dbReference>
<keyword evidence="11" id="KW-0645">Protease</keyword>
<dbReference type="InterPro" id="IPR012338">
    <property type="entry name" value="Beta-lactam/transpept-like"/>
</dbReference>
<evidence type="ECO:0000259" key="10">
    <source>
        <dbReference type="Pfam" id="PF00768"/>
    </source>
</evidence>
<dbReference type="RefSeq" id="WP_253237260.1">
    <property type="nucleotide sequence ID" value="NZ_JAMYJR010000010.1"/>
</dbReference>
<dbReference type="GO" id="GO:0004180">
    <property type="term" value="F:carboxypeptidase activity"/>
    <property type="evidence" value="ECO:0007669"/>
    <property type="project" value="UniProtKB-KW"/>
</dbReference>
<dbReference type="SUPFAM" id="SSF56601">
    <property type="entry name" value="beta-lactamase/transpeptidase-like"/>
    <property type="match status" value="1"/>
</dbReference>